<comment type="caution">
    <text evidence="4">The sequence shown here is derived from an EMBL/GenBank/DDBJ whole genome shotgun (WGS) entry which is preliminary data.</text>
</comment>
<keyword evidence="5" id="KW-1185">Reference proteome</keyword>
<dbReference type="InterPro" id="IPR001932">
    <property type="entry name" value="PPM-type_phosphatase-like_dom"/>
</dbReference>
<dbReference type="PANTHER" id="PTHR43156:SF2">
    <property type="entry name" value="STAGE II SPORULATION PROTEIN E"/>
    <property type="match status" value="1"/>
</dbReference>
<dbReference type="SMART" id="SM00331">
    <property type="entry name" value="PP2C_SIG"/>
    <property type="match status" value="1"/>
</dbReference>
<sequence>MTPGETIPGEVKGALLGQRDGSRSGVREEIVEQIGVSMTGSLNLRRCVLQLLTGVQPEVADWAVLVWVNPRNGALTLWGGDDPAATAKSSRRAIAGQALERILTTGHTELLHVALEESDAGALASMVPNAVLREQAAALRPVDVLGLGLTARGVTLGALVMVRGQGRGFSEDDVAIGEQLAARASLALDSARLYEQSSRVAAALQASLVPPALPTIPGADLAARYRPAIEQLDVGGDFYDVFPAGDEWLAVLGDVCGKGVDAAVLTGRARQSIRTAAHFERRPGALLSAFNTVFSQDPSNRFITLVCVRIRPAADGLSAEVDVAVAGHAGPVVVRADGRAEQLPIEGTVAGVVSDVDYPTTTVRLEQGDALLMFTDGVEEARGADGFYGTDRLLRLLSEYAGAGADAICGAVEQDVVEHLDGRAHDDIALLAISCGGSLGWRSREARFTIDLAPASSVGVRS</sequence>
<dbReference type="Proteomes" id="UP001500363">
    <property type="component" value="Unassembled WGS sequence"/>
</dbReference>
<evidence type="ECO:0000259" key="2">
    <source>
        <dbReference type="SMART" id="SM00065"/>
    </source>
</evidence>
<evidence type="ECO:0000256" key="1">
    <source>
        <dbReference type="ARBA" id="ARBA00022801"/>
    </source>
</evidence>
<dbReference type="InterPro" id="IPR036457">
    <property type="entry name" value="PPM-type-like_dom_sf"/>
</dbReference>
<gene>
    <name evidence="4" type="ORF">GCM10009741_24770</name>
</gene>
<evidence type="ECO:0000313" key="4">
    <source>
        <dbReference type="EMBL" id="GAA1522473.1"/>
    </source>
</evidence>
<dbReference type="SUPFAM" id="SSF55781">
    <property type="entry name" value="GAF domain-like"/>
    <property type="match status" value="1"/>
</dbReference>
<evidence type="ECO:0000313" key="5">
    <source>
        <dbReference type="Proteomes" id="UP001500363"/>
    </source>
</evidence>
<protein>
    <recommendedName>
        <fullName evidence="6">Serine phosphatase RsbU (Regulator of sigma subunit)</fullName>
    </recommendedName>
</protein>
<dbReference type="RefSeq" id="WP_344173254.1">
    <property type="nucleotide sequence ID" value="NZ_BAAANC010000001.1"/>
</dbReference>
<evidence type="ECO:0000259" key="3">
    <source>
        <dbReference type="SMART" id="SM00331"/>
    </source>
</evidence>
<reference evidence="4 5" key="1">
    <citation type="journal article" date="2019" name="Int. J. Syst. Evol. Microbiol.">
        <title>The Global Catalogue of Microorganisms (GCM) 10K type strain sequencing project: providing services to taxonomists for standard genome sequencing and annotation.</title>
        <authorList>
            <consortium name="The Broad Institute Genomics Platform"/>
            <consortium name="The Broad Institute Genome Sequencing Center for Infectious Disease"/>
            <person name="Wu L."/>
            <person name="Ma J."/>
        </authorList>
    </citation>
    <scope>NUCLEOTIDE SEQUENCE [LARGE SCALE GENOMIC DNA]</scope>
    <source>
        <strain evidence="4 5">JCM 14303</strain>
    </source>
</reference>
<feature type="domain" description="GAF" evidence="2">
    <location>
        <begin position="43"/>
        <end position="198"/>
    </location>
</feature>
<dbReference type="SMART" id="SM00065">
    <property type="entry name" value="GAF"/>
    <property type="match status" value="1"/>
</dbReference>
<dbReference type="InterPro" id="IPR052016">
    <property type="entry name" value="Bact_Sigma-Reg"/>
</dbReference>
<dbReference type="Gene3D" id="3.30.450.40">
    <property type="match status" value="1"/>
</dbReference>
<dbReference type="InterPro" id="IPR029016">
    <property type="entry name" value="GAF-like_dom_sf"/>
</dbReference>
<name>A0ABN2AME4_9ACTN</name>
<dbReference type="Gene3D" id="3.60.40.10">
    <property type="entry name" value="PPM-type phosphatase domain"/>
    <property type="match status" value="1"/>
</dbReference>
<dbReference type="EMBL" id="BAAANC010000001">
    <property type="protein sequence ID" value="GAA1522473.1"/>
    <property type="molecule type" value="Genomic_DNA"/>
</dbReference>
<keyword evidence="1" id="KW-0378">Hydrolase</keyword>
<dbReference type="SUPFAM" id="SSF81606">
    <property type="entry name" value="PP2C-like"/>
    <property type="match status" value="1"/>
</dbReference>
<proteinExistence type="predicted"/>
<dbReference type="InterPro" id="IPR003018">
    <property type="entry name" value="GAF"/>
</dbReference>
<accession>A0ABN2AME4</accession>
<dbReference type="Pfam" id="PF07228">
    <property type="entry name" value="SpoIIE"/>
    <property type="match status" value="1"/>
</dbReference>
<organism evidence="4 5">
    <name type="scientific">Kribbella lupini</name>
    <dbReference type="NCBI Taxonomy" id="291602"/>
    <lineage>
        <taxon>Bacteria</taxon>
        <taxon>Bacillati</taxon>
        <taxon>Actinomycetota</taxon>
        <taxon>Actinomycetes</taxon>
        <taxon>Propionibacteriales</taxon>
        <taxon>Kribbellaceae</taxon>
        <taxon>Kribbella</taxon>
    </lineage>
</organism>
<feature type="domain" description="PPM-type phosphatase" evidence="3">
    <location>
        <begin position="216"/>
        <end position="435"/>
    </location>
</feature>
<evidence type="ECO:0008006" key="6">
    <source>
        <dbReference type="Google" id="ProtNLM"/>
    </source>
</evidence>
<dbReference type="PANTHER" id="PTHR43156">
    <property type="entry name" value="STAGE II SPORULATION PROTEIN E-RELATED"/>
    <property type="match status" value="1"/>
</dbReference>